<feature type="compositionally biased region" description="Basic and acidic residues" evidence="1">
    <location>
        <begin position="1"/>
        <end position="26"/>
    </location>
</feature>
<comment type="caution">
    <text evidence="2">The sequence shown here is derived from an EMBL/GenBank/DDBJ whole genome shotgun (WGS) entry which is preliminary data.</text>
</comment>
<evidence type="ECO:0000256" key="1">
    <source>
        <dbReference type="SAM" id="MobiDB-lite"/>
    </source>
</evidence>
<reference evidence="2 3" key="1">
    <citation type="journal article" date="2015" name="Nature">
        <title>rRNA introns, odd ribosomes, and small enigmatic genomes across a large radiation of phyla.</title>
        <authorList>
            <person name="Brown C.T."/>
            <person name="Hug L.A."/>
            <person name="Thomas B.C."/>
            <person name="Sharon I."/>
            <person name="Castelle C.J."/>
            <person name="Singh A."/>
            <person name="Wilkins M.J."/>
            <person name="Williams K.H."/>
            <person name="Banfield J.F."/>
        </authorList>
    </citation>
    <scope>NUCLEOTIDE SEQUENCE [LARGE SCALE GENOMIC DNA]</scope>
</reference>
<evidence type="ECO:0000313" key="2">
    <source>
        <dbReference type="EMBL" id="KKW29676.1"/>
    </source>
</evidence>
<gene>
    <name evidence="2" type="ORF">UY72_C0036G0018</name>
</gene>
<sequence>MARKTDWEERDIRDPSRCRQGRRDESGDPEPLDFGERKARDFGRMARFRLDIAFHPENGFGDDD</sequence>
<proteinExistence type="predicted"/>
<evidence type="ECO:0000313" key="3">
    <source>
        <dbReference type="Proteomes" id="UP000034846"/>
    </source>
</evidence>
<dbReference type="Proteomes" id="UP000034846">
    <property type="component" value="Unassembled WGS sequence"/>
</dbReference>
<name>A0A0G1XFG8_9BACT</name>
<organism evidence="2 3">
    <name type="scientific">Candidatus Uhrbacteria bacterium GW2011_GWD2_52_7</name>
    <dbReference type="NCBI Taxonomy" id="1618989"/>
    <lineage>
        <taxon>Bacteria</taxon>
        <taxon>Candidatus Uhriibacteriota</taxon>
    </lineage>
</organism>
<accession>A0A0G1XFG8</accession>
<protein>
    <submittedName>
        <fullName evidence="2">Uncharacterized protein</fullName>
    </submittedName>
</protein>
<dbReference type="EMBL" id="LCRD01000036">
    <property type="protein sequence ID" value="KKW29676.1"/>
    <property type="molecule type" value="Genomic_DNA"/>
</dbReference>
<dbReference type="AlphaFoldDB" id="A0A0G1XFG8"/>
<feature type="region of interest" description="Disordered" evidence="1">
    <location>
        <begin position="1"/>
        <end position="38"/>
    </location>
</feature>